<evidence type="ECO:0000256" key="4">
    <source>
        <dbReference type="ARBA" id="ARBA00022989"/>
    </source>
</evidence>
<dbReference type="InterPro" id="IPR011701">
    <property type="entry name" value="MFS"/>
</dbReference>
<feature type="transmembrane region" description="Helical" evidence="7">
    <location>
        <begin position="345"/>
        <end position="363"/>
    </location>
</feature>
<gene>
    <name evidence="8" type="ORF">ACEZDB_12655</name>
</gene>
<protein>
    <submittedName>
        <fullName evidence="8">MFS transporter</fullName>
    </submittedName>
</protein>
<organism evidence="8 9">
    <name type="scientific">Streptacidiphilus alkalitolerans</name>
    <dbReference type="NCBI Taxonomy" id="3342712"/>
    <lineage>
        <taxon>Bacteria</taxon>
        <taxon>Bacillati</taxon>
        <taxon>Actinomycetota</taxon>
        <taxon>Actinomycetes</taxon>
        <taxon>Kitasatosporales</taxon>
        <taxon>Streptomycetaceae</taxon>
        <taxon>Streptacidiphilus</taxon>
    </lineage>
</organism>
<dbReference type="Proteomes" id="UP001592530">
    <property type="component" value="Unassembled WGS sequence"/>
</dbReference>
<evidence type="ECO:0000256" key="3">
    <source>
        <dbReference type="ARBA" id="ARBA00022692"/>
    </source>
</evidence>
<keyword evidence="3 7" id="KW-0812">Transmembrane</keyword>
<keyword evidence="2" id="KW-1003">Cell membrane</keyword>
<proteinExistence type="predicted"/>
<dbReference type="Gene3D" id="1.20.1250.20">
    <property type="entry name" value="MFS general substrate transporter like domains"/>
    <property type="match status" value="1"/>
</dbReference>
<feature type="transmembrane region" description="Helical" evidence="7">
    <location>
        <begin position="404"/>
        <end position="428"/>
    </location>
</feature>
<feature type="transmembrane region" description="Helical" evidence="7">
    <location>
        <begin position="84"/>
        <end position="104"/>
    </location>
</feature>
<evidence type="ECO:0000256" key="1">
    <source>
        <dbReference type="ARBA" id="ARBA00004651"/>
    </source>
</evidence>
<sequence>MTDSTPDTGTGAEAGTEADAEAGVRRRGRTGADAVIRRRVRYGEVLGEPRFRVMFVSHTLFVVAESLRVTTFSVLVYAATGSPLWSAVAFAAGFLPHLPGSMLLGSLADRLPPRALLAGGYLLGASGALLIALVHLPVGAGLLVVVVVSLPGPVFNGASGRLVAQFLEGDAYVLGRSLNNIAGSAAQLAGLALGGTIVAVLGTRQALVAAAVLHLSAAAVVRLGLPRLPAPPVAPADTAVVRASLAGNLRLLRLRPVRLLLLAQWLPSSFTGGAEGLIVAYAGQRHFLAGTYAVLMAALPVGMLAGDLVVGRLLAPRTREQLVLPLITLMGLAVLGFALEPGRAPATVLLLLAGCGFAYQLGLQRPFLESLPPELHGQAFGLLGSGIMTLQGVAPVVLAATATAAGLATGTAMGLTGALTLAAAVWIATCRPRPTSAATTAGR</sequence>
<feature type="transmembrane region" description="Helical" evidence="7">
    <location>
        <begin position="178"/>
        <end position="200"/>
    </location>
</feature>
<feature type="transmembrane region" description="Helical" evidence="7">
    <location>
        <begin position="322"/>
        <end position="339"/>
    </location>
</feature>
<feature type="transmembrane region" description="Helical" evidence="7">
    <location>
        <begin position="289"/>
        <end position="310"/>
    </location>
</feature>
<evidence type="ECO:0000313" key="9">
    <source>
        <dbReference type="Proteomes" id="UP001592530"/>
    </source>
</evidence>
<dbReference type="RefSeq" id="WP_380552135.1">
    <property type="nucleotide sequence ID" value="NZ_JBHEZY010000004.1"/>
</dbReference>
<accession>A0ABV6WZL5</accession>
<evidence type="ECO:0000256" key="6">
    <source>
        <dbReference type="SAM" id="MobiDB-lite"/>
    </source>
</evidence>
<feature type="region of interest" description="Disordered" evidence="6">
    <location>
        <begin position="1"/>
        <end position="26"/>
    </location>
</feature>
<feature type="transmembrane region" description="Helical" evidence="7">
    <location>
        <begin position="375"/>
        <end position="398"/>
    </location>
</feature>
<evidence type="ECO:0000256" key="5">
    <source>
        <dbReference type="ARBA" id="ARBA00023136"/>
    </source>
</evidence>
<dbReference type="PANTHER" id="PTHR23513:SF11">
    <property type="entry name" value="STAPHYLOFERRIN A TRANSPORTER"/>
    <property type="match status" value="1"/>
</dbReference>
<name>A0ABV6WZL5_9ACTN</name>
<comment type="caution">
    <text evidence="8">The sequence shown here is derived from an EMBL/GenBank/DDBJ whole genome shotgun (WGS) entry which is preliminary data.</text>
</comment>
<feature type="transmembrane region" description="Helical" evidence="7">
    <location>
        <begin position="140"/>
        <end position="158"/>
    </location>
</feature>
<feature type="transmembrane region" description="Helical" evidence="7">
    <location>
        <begin position="116"/>
        <end position="134"/>
    </location>
</feature>
<dbReference type="SUPFAM" id="SSF103473">
    <property type="entry name" value="MFS general substrate transporter"/>
    <property type="match status" value="1"/>
</dbReference>
<dbReference type="Pfam" id="PF07690">
    <property type="entry name" value="MFS_1"/>
    <property type="match status" value="1"/>
</dbReference>
<feature type="transmembrane region" description="Helical" evidence="7">
    <location>
        <begin position="206"/>
        <end position="225"/>
    </location>
</feature>
<evidence type="ECO:0000256" key="2">
    <source>
        <dbReference type="ARBA" id="ARBA00022475"/>
    </source>
</evidence>
<evidence type="ECO:0000256" key="7">
    <source>
        <dbReference type="SAM" id="Phobius"/>
    </source>
</evidence>
<keyword evidence="4 7" id="KW-1133">Transmembrane helix</keyword>
<feature type="compositionally biased region" description="Low complexity" evidence="6">
    <location>
        <begin position="7"/>
        <end position="17"/>
    </location>
</feature>
<evidence type="ECO:0000313" key="8">
    <source>
        <dbReference type="EMBL" id="MFC1431493.1"/>
    </source>
</evidence>
<dbReference type="InterPro" id="IPR036259">
    <property type="entry name" value="MFS_trans_sf"/>
</dbReference>
<dbReference type="EMBL" id="JBHEZY010000004">
    <property type="protein sequence ID" value="MFC1431493.1"/>
    <property type="molecule type" value="Genomic_DNA"/>
</dbReference>
<comment type="subcellular location">
    <subcellularLocation>
        <location evidence="1">Cell membrane</location>
        <topology evidence="1">Multi-pass membrane protein</topology>
    </subcellularLocation>
</comment>
<reference evidence="8 9" key="1">
    <citation type="submission" date="2024-09" db="EMBL/GenBank/DDBJ databases">
        <authorList>
            <person name="Lee S.D."/>
        </authorList>
    </citation>
    <scope>NUCLEOTIDE SEQUENCE [LARGE SCALE GENOMIC DNA]</scope>
    <source>
        <strain evidence="8 9">N1-3</strain>
    </source>
</reference>
<keyword evidence="5 7" id="KW-0472">Membrane</keyword>
<dbReference type="PANTHER" id="PTHR23513">
    <property type="entry name" value="INTEGRAL MEMBRANE EFFLUX PROTEIN-RELATED"/>
    <property type="match status" value="1"/>
</dbReference>
<feature type="transmembrane region" description="Helical" evidence="7">
    <location>
        <begin position="259"/>
        <end position="283"/>
    </location>
</feature>